<dbReference type="Proteomes" id="UP000298673">
    <property type="component" value="Chromosome"/>
</dbReference>
<proteinExistence type="inferred from homology"/>
<evidence type="ECO:0000256" key="1">
    <source>
        <dbReference type="ARBA" id="ARBA00010493"/>
    </source>
</evidence>
<dbReference type="PANTHER" id="PTHR11735">
    <property type="entry name" value="TRNA N6-ADENOSINE THREONYLCARBAMOYLTRANSFERASE"/>
    <property type="match status" value="1"/>
</dbReference>
<dbReference type="GO" id="GO:0005829">
    <property type="term" value="C:cytosol"/>
    <property type="evidence" value="ECO:0007669"/>
    <property type="project" value="TreeGrafter"/>
</dbReference>
<dbReference type="InterPro" id="IPR000905">
    <property type="entry name" value="Gcp-like_dom"/>
</dbReference>
<feature type="domain" description="Gcp-like" evidence="4">
    <location>
        <begin position="30"/>
        <end position="133"/>
    </location>
</feature>
<name>A0A4D6YEY9_9GAMM</name>
<evidence type="ECO:0000313" key="5">
    <source>
        <dbReference type="EMBL" id="QCI24394.1"/>
    </source>
</evidence>
<organism evidence="5 6">
    <name type="scientific">Buchnera aphidicola</name>
    <name type="common">Muscaphis stroyani</name>
    <dbReference type="NCBI Taxonomy" id="1241869"/>
    <lineage>
        <taxon>Bacteria</taxon>
        <taxon>Pseudomonadati</taxon>
        <taxon>Pseudomonadota</taxon>
        <taxon>Gammaproteobacteria</taxon>
        <taxon>Enterobacterales</taxon>
        <taxon>Erwiniaceae</taxon>
        <taxon>Buchnera</taxon>
    </lineage>
</organism>
<dbReference type="GO" id="GO:0002949">
    <property type="term" value="P:tRNA threonylcarbamoyladenosine modification"/>
    <property type="evidence" value="ECO:0007669"/>
    <property type="project" value="InterPro"/>
</dbReference>
<dbReference type="GO" id="GO:0016740">
    <property type="term" value="F:transferase activity"/>
    <property type="evidence" value="ECO:0007669"/>
    <property type="project" value="UniProtKB-KW"/>
</dbReference>
<dbReference type="Gene3D" id="3.30.420.40">
    <property type="match status" value="2"/>
</dbReference>
<dbReference type="EMBL" id="CP034861">
    <property type="protein sequence ID" value="QCI24394.1"/>
    <property type="molecule type" value="Genomic_DNA"/>
</dbReference>
<dbReference type="PANTHER" id="PTHR11735:SF11">
    <property type="entry name" value="TRNA THREONYLCARBAMOYLADENOSINE BIOSYNTHESIS PROTEIN TSAB"/>
    <property type="match status" value="1"/>
</dbReference>
<comment type="similarity">
    <text evidence="1">Belongs to the KAE1 / TsaD family. TsaB subfamily.</text>
</comment>
<dbReference type="CDD" id="cd24032">
    <property type="entry name" value="ASKHA_NBD_TsaB"/>
    <property type="match status" value="1"/>
</dbReference>
<dbReference type="OrthoDB" id="9809995at2"/>
<dbReference type="InterPro" id="IPR043129">
    <property type="entry name" value="ATPase_NBD"/>
</dbReference>
<reference evidence="5 6" key="2">
    <citation type="submission" date="2019-05" db="EMBL/GenBank/DDBJ databases">
        <title>Genome evolution of the obligate endosymbiont Buchnera aphidicola.</title>
        <authorList>
            <person name="Moran N.A."/>
        </authorList>
    </citation>
    <scope>NUCLEOTIDE SEQUENCE [LARGE SCALE GENOMIC DNA]</scope>
    <source>
        <strain evidence="5 6">Mst</strain>
    </source>
</reference>
<protein>
    <recommendedName>
        <fullName evidence="2">tRNA threonylcarbamoyladenosine biosynthesis protein TsaB</fullName>
    </recommendedName>
    <alternativeName>
        <fullName evidence="3">t(6)A37 threonylcarbamoyladenosine biosynthesis protein TsaB</fullName>
    </alternativeName>
</protein>
<reference evidence="5 6" key="1">
    <citation type="submission" date="2018-12" db="EMBL/GenBank/DDBJ databases">
        <authorList>
            <person name="Chong R.A."/>
        </authorList>
    </citation>
    <scope>NUCLEOTIDE SEQUENCE [LARGE SCALE GENOMIC DNA]</scope>
    <source>
        <strain evidence="5 6">Mst</strain>
    </source>
</reference>
<evidence type="ECO:0000256" key="2">
    <source>
        <dbReference type="ARBA" id="ARBA00019012"/>
    </source>
</evidence>
<dbReference type="NCBIfam" id="TIGR03725">
    <property type="entry name" value="T6A_YeaZ"/>
    <property type="match status" value="1"/>
</dbReference>
<dbReference type="SUPFAM" id="SSF53067">
    <property type="entry name" value="Actin-like ATPase domain"/>
    <property type="match status" value="2"/>
</dbReference>
<keyword evidence="5" id="KW-0808">Transferase</keyword>
<dbReference type="Pfam" id="PF00814">
    <property type="entry name" value="TsaD"/>
    <property type="match status" value="1"/>
</dbReference>
<evidence type="ECO:0000313" key="6">
    <source>
        <dbReference type="Proteomes" id="UP000298673"/>
    </source>
</evidence>
<evidence type="ECO:0000256" key="3">
    <source>
        <dbReference type="ARBA" id="ARBA00032446"/>
    </source>
</evidence>
<dbReference type="RefSeq" id="WP_158343591.1">
    <property type="nucleotide sequence ID" value="NZ_CP034861.1"/>
</dbReference>
<dbReference type="AlphaFoldDB" id="A0A4D6YEY9"/>
<gene>
    <name evidence="5" type="primary">tsaB</name>
    <name evidence="5" type="ORF">D9V75_01560</name>
</gene>
<sequence>MNYIILAIETSLDCCSITIHKKKYIYSISKICKKKHTEIILPMIKKALSYTETKFNELNFIALAKGPGNFTSLRISTSIAQSLSISLQIPIIGISTLKIMAEKVWRKYKKKQILVAINAKKGYLYWAEYIRVSSIWKGRKTEILIDEESVEKKIKNIKTIWTTSGDGWKTIKYENPLIKKYNIFFPSSKDLIPLAILAIKNKKTHQPSEISPNYLNNIL</sequence>
<dbReference type="InterPro" id="IPR022496">
    <property type="entry name" value="T6A_TsaB"/>
</dbReference>
<accession>A0A4D6YEY9</accession>
<evidence type="ECO:0000259" key="4">
    <source>
        <dbReference type="Pfam" id="PF00814"/>
    </source>
</evidence>